<proteinExistence type="predicted"/>
<dbReference type="EMBL" id="VUJX02000014">
    <property type="protein sequence ID" value="KAL0929823.1"/>
    <property type="molecule type" value="Genomic_DNA"/>
</dbReference>
<keyword evidence="2" id="KW-1185">Reference proteome</keyword>
<comment type="caution">
    <text evidence="1">The sequence shown here is derived from an EMBL/GenBank/DDBJ whole genome shotgun (WGS) entry which is preliminary data.</text>
</comment>
<evidence type="ECO:0000313" key="1">
    <source>
        <dbReference type="EMBL" id="KAL0929823.1"/>
    </source>
</evidence>
<organism evidence="1 2">
    <name type="scientific">Colletotrichum truncatum</name>
    <name type="common">Anthracnose fungus</name>
    <name type="synonym">Colletotrichum capsici</name>
    <dbReference type="NCBI Taxonomy" id="5467"/>
    <lineage>
        <taxon>Eukaryota</taxon>
        <taxon>Fungi</taxon>
        <taxon>Dikarya</taxon>
        <taxon>Ascomycota</taxon>
        <taxon>Pezizomycotina</taxon>
        <taxon>Sordariomycetes</taxon>
        <taxon>Hypocreomycetidae</taxon>
        <taxon>Glomerellales</taxon>
        <taxon>Glomerellaceae</taxon>
        <taxon>Colletotrichum</taxon>
        <taxon>Colletotrichum truncatum species complex</taxon>
    </lineage>
</organism>
<accession>A0ACC3YD80</accession>
<evidence type="ECO:0000313" key="2">
    <source>
        <dbReference type="Proteomes" id="UP000805649"/>
    </source>
</evidence>
<reference evidence="1 2" key="1">
    <citation type="journal article" date="2020" name="Phytopathology">
        <title>Genome Sequence Resources of Colletotrichum truncatum, C. plurivorum, C. musicola, and C. sojae: Four Species Pathogenic to Soybean (Glycine max).</title>
        <authorList>
            <person name="Rogerio F."/>
            <person name="Boufleur T.R."/>
            <person name="Ciampi-Guillardi M."/>
            <person name="Sukno S.A."/>
            <person name="Thon M.R."/>
            <person name="Massola Junior N.S."/>
            <person name="Baroncelli R."/>
        </authorList>
    </citation>
    <scope>NUCLEOTIDE SEQUENCE [LARGE SCALE GENOMIC DNA]</scope>
    <source>
        <strain evidence="1 2">CMES1059</strain>
    </source>
</reference>
<gene>
    <name evidence="1" type="ORF">CTRU02_215253</name>
</gene>
<dbReference type="Proteomes" id="UP000805649">
    <property type="component" value="Unassembled WGS sequence"/>
</dbReference>
<name>A0ACC3YD80_COLTU</name>
<protein>
    <submittedName>
        <fullName evidence="1">Uncharacterized protein</fullName>
    </submittedName>
</protein>
<sequence>MLLNSLVISIASLSGVLATPTAGRIVARSFEDYDIEDFQWEVPAFPSGPALVLNGSIEQVYQQLLEVNPNYDTDFPLVSMKEETRWTKTRPMPASQDCGNNGPERVAGQVFHNTNWNVIVRHDGENCGRVG</sequence>